<name>T2KM85_FORAG</name>
<accession>T2KM85</accession>
<evidence type="ECO:0000313" key="1">
    <source>
        <dbReference type="EMBL" id="CDF79119.1"/>
    </source>
</evidence>
<dbReference type="HOGENOM" id="CLU_091717_0_0_10"/>
<dbReference type="Proteomes" id="UP000016160">
    <property type="component" value="Chromosome"/>
</dbReference>
<reference evidence="1 2" key="1">
    <citation type="journal article" date="2013" name="Appl. Environ. Microbiol.">
        <title>The genome of the alga-associated marine flavobacterium Formosa agariphila KMM 3901T reveals a broad potential for degradation of algal polysaccharides.</title>
        <authorList>
            <person name="Mann A.J."/>
            <person name="Hahnke R.L."/>
            <person name="Huang S."/>
            <person name="Werner J."/>
            <person name="Xing P."/>
            <person name="Barbeyron T."/>
            <person name="Huettel B."/>
            <person name="Stueber K."/>
            <person name="Reinhardt R."/>
            <person name="Harder J."/>
            <person name="Gloeckner F.O."/>
            <person name="Amann R.I."/>
            <person name="Teeling H."/>
        </authorList>
    </citation>
    <scope>NUCLEOTIDE SEQUENCE [LARGE SCALE GENOMIC DNA]</scope>
    <source>
        <strain evidence="2">DSM 15362 / KCTC 12365 / LMG 23005 / KMM 3901</strain>
    </source>
</reference>
<gene>
    <name evidence="1" type="ORF">BN863_14070</name>
</gene>
<keyword evidence="2" id="KW-1185">Reference proteome</keyword>
<evidence type="ECO:0000313" key="2">
    <source>
        <dbReference type="Proteomes" id="UP000016160"/>
    </source>
</evidence>
<dbReference type="RefSeq" id="WP_038529068.1">
    <property type="nucleotide sequence ID" value="NZ_HG315671.1"/>
</dbReference>
<sequence length="224" mass="26115">MKHISDSIFVISAAELKIKIKALDNVKYKNDCIRLHRAVSWLKCAEAQSNDVDLKFISLWIAFNACYAQNESIDLNISERRQFSRFISQLVQCDTDKKFFQLLWFKFSGPVRLLIDNQFAYKPFWDANRGEHIDWETLFNQSKNDSRNYLADEKVDKLLEVVLSRLYTVRNQLVHGGATYSSSLNRSQVNDASRILEFLVPIIIDIMLTNISEDWGHINYPVIE</sequence>
<dbReference type="OrthoDB" id="1425096at2"/>
<dbReference type="eggNOG" id="ENOG502Z83Q">
    <property type="taxonomic scope" value="Bacteria"/>
</dbReference>
<dbReference type="PATRIC" id="fig|1347342.6.peg.1416"/>
<dbReference type="EMBL" id="HG315671">
    <property type="protein sequence ID" value="CDF79119.1"/>
    <property type="molecule type" value="Genomic_DNA"/>
</dbReference>
<dbReference type="AlphaFoldDB" id="T2KM85"/>
<proteinExistence type="predicted"/>
<protein>
    <submittedName>
        <fullName evidence="1">Uncharacterized protein</fullName>
    </submittedName>
</protein>
<organism evidence="1 2">
    <name type="scientific">Formosa agariphila (strain DSM 15362 / KCTC 12365 / LMG 23005 / KMM 3901 / M-2Alg 35-1)</name>
    <dbReference type="NCBI Taxonomy" id="1347342"/>
    <lineage>
        <taxon>Bacteria</taxon>
        <taxon>Pseudomonadati</taxon>
        <taxon>Bacteroidota</taxon>
        <taxon>Flavobacteriia</taxon>
        <taxon>Flavobacteriales</taxon>
        <taxon>Flavobacteriaceae</taxon>
        <taxon>Formosa</taxon>
    </lineage>
</organism>